<reference evidence="4" key="1">
    <citation type="submission" date="2017-04" db="EMBL/GenBank/DDBJ databases">
        <authorList>
            <person name="Varghese N."/>
            <person name="Submissions S."/>
        </authorList>
    </citation>
    <scope>NUCLEOTIDE SEQUENCE [LARGE SCALE GENOMIC DNA]</scope>
    <source>
        <strain evidence="4">N3/975</strain>
    </source>
</reference>
<feature type="chain" id="PRO_5039276005" description="DUF1002 domain-containing protein" evidence="2">
    <location>
        <begin position="25"/>
        <end position="216"/>
    </location>
</feature>
<evidence type="ECO:0000313" key="4">
    <source>
        <dbReference type="Proteomes" id="UP000192940"/>
    </source>
</evidence>
<name>A0A1X7HTE6_9BACL</name>
<keyword evidence="1" id="KW-0175">Coiled coil</keyword>
<feature type="coiled-coil region" evidence="1">
    <location>
        <begin position="188"/>
        <end position="215"/>
    </location>
</feature>
<dbReference type="Proteomes" id="UP000192940">
    <property type="component" value="Chromosome I"/>
</dbReference>
<evidence type="ECO:0000313" key="3">
    <source>
        <dbReference type="EMBL" id="SMF91999.1"/>
    </source>
</evidence>
<dbReference type="STRING" id="1313296.SAMN05661091_5644"/>
<feature type="signal peptide" evidence="2">
    <location>
        <begin position="1"/>
        <end position="24"/>
    </location>
</feature>
<protein>
    <recommendedName>
        <fullName evidence="5">DUF1002 domain-containing protein</fullName>
    </recommendedName>
</protein>
<dbReference type="AlphaFoldDB" id="A0A1X7HTE6"/>
<accession>A0A1X7HTE6</accession>
<dbReference type="RefSeq" id="WP_208916228.1">
    <property type="nucleotide sequence ID" value="NZ_LT840184.1"/>
</dbReference>
<sequence length="216" mass="23105">MNHHPIIKKLVLSALLMSTVAAPAVTNAASVPEETNPTAVTQGTSAPAAKVLTISMSTASRLADPLELAKTYAPNTLEEWEKTLEQYRKIVGEKSGTSFVTVMDKTNITPDQAYEILDQAIEVNLDEMIVESIAVPVEAGEASNQVFFSSEAVEVKEMAIEAEGSGSSSEADLAFAKARIALSVAAESKDATEIKEALNKLLAQYKQQIADYETAK</sequence>
<organism evidence="3 4">
    <name type="scientific">Paenibacillus uliginis N3/975</name>
    <dbReference type="NCBI Taxonomy" id="1313296"/>
    <lineage>
        <taxon>Bacteria</taxon>
        <taxon>Bacillati</taxon>
        <taxon>Bacillota</taxon>
        <taxon>Bacilli</taxon>
        <taxon>Bacillales</taxon>
        <taxon>Paenibacillaceae</taxon>
        <taxon>Paenibacillus</taxon>
    </lineage>
</organism>
<evidence type="ECO:0008006" key="5">
    <source>
        <dbReference type="Google" id="ProtNLM"/>
    </source>
</evidence>
<gene>
    <name evidence="3" type="ORF">SAMN05661091_5644</name>
</gene>
<proteinExistence type="predicted"/>
<dbReference type="EMBL" id="LT840184">
    <property type="protein sequence ID" value="SMF91999.1"/>
    <property type="molecule type" value="Genomic_DNA"/>
</dbReference>
<keyword evidence="2" id="KW-0732">Signal</keyword>
<keyword evidence="4" id="KW-1185">Reference proteome</keyword>
<evidence type="ECO:0000256" key="1">
    <source>
        <dbReference type="SAM" id="Coils"/>
    </source>
</evidence>
<evidence type="ECO:0000256" key="2">
    <source>
        <dbReference type="SAM" id="SignalP"/>
    </source>
</evidence>